<proteinExistence type="predicted"/>
<organism evidence="2 3">
    <name type="scientific">Heracleum sosnowskyi</name>
    <dbReference type="NCBI Taxonomy" id="360622"/>
    <lineage>
        <taxon>Eukaryota</taxon>
        <taxon>Viridiplantae</taxon>
        <taxon>Streptophyta</taxon>
        <taxon>Embryophyta</taxon>
        <taxon>Tracheophyta</taxon>
        <taxon>Spermatophyta</taxon>
        <taxon>Magnoliopsida</taxon>
        <taxon>eudicotyledons</taxon>
        <taxon>Gunneridae</taxon>
        <taxon>Pentapetalae</taxon>
        <taxon>asterids</taxon>
        <taxon>campanulids</taxon>
        <taxon>Apiales</taxon>
        <taxon>Apiaceae</taxon>
        <taxon>Apioideae</taxon>
        <taxon>apioid superclade</taxon>
        <taxon>Tordylieae</taxon>
        <taxon>Tordyliinae</taxon>
        <taxon>Heracleum</taxon>
    </lineage>
</organism>
<feature type="transmembrane region" description="Helical" evidence="1">
    <location>
        <begin position="65"/>
        <end position="83"/>
    </location>
</feature>
<dbReference type="PANTHER" id="PTHR35297:SF2">
    <property type="entry name" value="PROTEIN, PUTATIVE-RELATED"/>
    <property type="match status" value="1"/>
</dbReference>
<keyword evidence="3" id="KW-1185">Reference proteome</keyword>
<gene>
    <name evidence="2" type="ORF">POM88_031193</name>
</gene>
<reference evidence="2" key="1">
    <citation type="submission" date="2023-02" db="EMBL/GenBank/DDBJ databases">
        <title>Genome of toxic invasive species Heracleum sosnowskyi carries increased number of genes despite the absence of recent whole-genome duplications.</title>
        <authorList>
            <person name="Schelkunov M."/>
            <person name="Shtratnikova V."/>
            <person name="Makarenko M."/>
            <person name="Klepikova A."/>
            <person name="Omelchenko D."/>
            <person name="Novikova G."/>
            <person name="Obukhova E."/>
            <person name="Bogdanov V."/>
            <person name="Penin A."/>
            <person name="Logacheva M."/>
        </authorList>
    </citation>
    <scope>NUCLEOTIDE SEQUENCE</scope>
    <source>
        <strain evidence="2">Hsosn_3</strain>
        <tissue evidence="2">Leaf</tissue>
    </source>
</reference>
<evidence type="ECO:0000256" key="1">
    <source>
        <dbReference type="SAM" id="Phobius"/>
    </source>
</evidence>
<keyword evidence="1" id="KW-1133">Transmembrane helix</keyword>
<dbReference type="EMBL" id="JAUIZM010000007">
    <property type="protein sequence ID" value="KAK1375000.1"/>
    <property type="molecule type" value="Genomic_DNA"/>
</dbReference>
<sequence>MHRQSLGSPNSKLHSNGVLIAANDSIELLTTDDFNLKQQLASQLVTGDDEQLRKSQKPHKSPEKLIHIIPILIVFCFLILYLTSHDPSQKGVDNLKGLNRNSKAIEIPREIDDMGGGVSATGILAIRNSRNLQEESFNKKQTLETRLNRKLGHF</sequence>
<reference evidence="2" key="2">
    <citation type="submission" date="2023-05" db="EMBL/GenBank/DDBJ databases">
        <authorList>
            <person name="Schelkunov M.I."/>
        </authorList>
    </citation>
    <scope>NUCLEOTIDE SEQUENCE</scope>
    <source>
        <strain evidence="2">Hsosn_3</strain>
        <tissue evidence="2">Leaf</tissue>
    </source>
</reference>
<dbReference type="Proteomes" id="UP001237642">
    <property type="component" value="Unassembled WGS sequence"/>
</dbReference>
<comment type="caution">
    <text evidence="2">The sequence shown here is derived from an EMBL/GenBank/DDBJ whole genome shotgun (WGS) entry which is preliminary data.</text>
</comment>
<evidence type="ECO:0000313" key="3">
    <source>
        <dbReference type="Proteomes" id="UP001237642"/>
    </source>
</evidence>
<accession>A0AAD8MGE6</accession>
<name>A0AAD8MGE6_9APIA</name>
<keyword evidence="1" id="KW-0472">Membrane</keyword>
<evidence type="ECO:0000313" key="2">
    <source>
        <dbReference type="EMBL" id="KAK1375000.1"/>
    </source>
</evidence>
<keyword evidence="1" id="KW-0812">Transmembrane</keyword>
<dbReference type="PANTHER" id="PTHR35297">
    <property type="entry name" value="PROTEIN, PUTATIVE-RELATED"/>
    <property type="match status" value="1"/>
</dbReference>
<protein>
    <submittedName>
        <fullName evidence="2">Uncharacterized protein</fullName>
    </submittedName>
</protein>
<dbReference type="AlphaFoldDB" id="A0AAD8MGE6"/>